<dbReference type="Proteomes" id="UP000006512">
    <property type="component" value="Unassembled WGS sequence"/>
</dbReference>
<name>F4QJS5_9CAUL</name>
<sequence>MKKRALIAIAALMMAASPALAKHKIYVSMARSDDTFVGILKDSIIAAAKANPDVDLTVETANNNADTQMSQVRKAIADKADVVVVLSVNGDSAKTAMAETAKAGVPLIFFNRLPPIERFEGKVAIVASNDLVAGRLQMRLLSRQIGDSGNVVILRGEEGHPAARDRTIGVKEILATKPGIKVVAEATGNWKREQAEELIGQWLDEGKVINAIAANNDEMALGAIDALQARGYKPGQIAIGGVDGTTFALDAVKSGWLTMSVLQNAEAQAQQTLVDAVKFANKEYAQLYDWVPYQVIIPSNVDTFMAK</sequence>
<dbReference type="PANTHER" id="PTHR46847:SF1">
    <property type="entry name" value="D-ALLOSE-BINDING PERIPLASMIC PROTEIN-RELATED"/>
    <property type="match status" value="1"/>
</dbReference>
<proteinExistence type="inferred from homology"/>
<dbReference type="Gene3D" id="3.40.50.2300">
    <property type="match status" value="2"/>
</dbReference>
<evidence type="ECO:0000259" key="5">
    <source>
        <dbReference type="Pfam" id="PF13407"/>
    </source>
</evidence>
<evidence type="ECO:0000256" key="2">
    <source>
        <dbReference type="ARBA" id="ARBA00007639"/>
    </source>
</evidence>
<dbReference type="GO" id="GO:0030246">
    <property type="term" value="F:carbohydrate binding"/>
    <property type="evidence" value="ECO:0007669"/>
    <property type="project" value="UniProtKB-ARBA"/>
</dbReference>
<dbReference type="InterPro" id="IPR025997">
    <property type="entry name" value="SBP_2_dom"/>
</dbReference>
<gene>
    <name evidence="6" type="ORF">ABI_16220</name>
</gene>
<dbReference type="PANTHER" id="PTHR46847">
    <property type="entry name" value="D-ALLOSE-BINDING PERIPLASMIC PROTEIN-RELATED"/>
    <property type="match status" value="1"/>
</dbReference>
<dbReference type="GO" id="GO:0030313">
    <property type="term" value="C:cell envelope"/>
    <property type="evidence" value="ECO:0007669"/>
    <property type="project" value="UniProtKB-SubCell"/>
</dbReference>
<evidence type="ECO:0000256" key="1">
    <source>
        <dbReference type="ARBA" id="ARBA00004196"/>
    </source>
</evidence>
<keyword evidence="3 4" id="KW-0732">Signal</keyword>
<dbReference type="eggNOG" id="COG1879">
    <property type="taxonomic scope" value="Bacteria"/>
</dbReference>
<dbReference type="SUPFAM" id="SSF53822">
    <property type="entry name" value="Periplasmic binding protein-like I"/>
    <property type="match status" value="1"/>
</dbReference>
<feature type="signal peptide" evidence="4">
    <location>
        <begin position="1"/>
        <end position="21"/>
    </location>
</feature>
<feature type="domain" description="Periplasmic binding protein" evidence="5">
    <location>
        <begin position="25"/>
        <end position="281"/>
    </location>
</feature>
<reference evidence="7" key="1">
    <citation type="submission" date="2011-03" db="EMBL/GenBank/DDBJ databases">
        <title>Draft genome sequence of Brevundimonas diminuta.</title>
        <authorList>
            <person name="Brown P.J.B."/>
            <person name="Buechlein A."/>
            <person name="Hemmerich C."/>
            <person name="Brun Y.V."/>
        </authorList>
    </citation>
    <scope>NUCLEOTIDE SEQUENCE [LARGE SCALE GENOMIC DNA]</scope>
    <source>
        <strain evidence="7">C19</strain>
    </source>
</reference>
<comment type="subcellular location">
    <subcellularLocation>
        <location evidence="1">Cell envelope</location>
    </subcellularLocation>
</comment>
<accession>F4QJS5</accession>
<dbReference type="AlphaFoldDB" id="F4QJS5"/>
<evidence type="ECO:0000256" key="4">
    <source>
        <dbReference type="SAM" id="SignalP"/>
    </source>
</evidence>
<dbReference type="STRING" id="715226.ABI_16220"/>
<organism evidence="6 7">
    <name type="scientific">Asticcacaulis biprosthecium C19</name>
    <dbReference type="NCBI Taxonomy" id="715226"/>
    <lineage>
        <taxon>Bacteria</taxon>
        <taxon>Pseudomonadati</taxon>
        <taxon>Pseudomonadota</taxon>
        <taxon>Alphaproteobacteria</taxon>
        <taxon>Caulobacterales</taxon>
        <taxon>Caulobacteraceae</taxon>
        <taxon>Asticcacaulis</taxon>
    </lineage>
</organism>
<dbReference type="HOGENOM" id="CLU_037628_3_1_5"/>
<dbReference type="InterPro" id="IPR028082">
    <property type="entry name" value="Peripla_BP_I"/>
</dbReference>
<feature type="chain" id="PRO_5003314178" evidence="4">
    <location>
        <begin position="22"/>
        <end position="307"/>
    </location>
</feature>
<dbReference type="EMBL" id="GL883077">
    <property type="protein sequence ID" value="EGF93182.1"/>
    <property type="molecule type" value="Genomic_DNA"/>
</dbReference>
<protein>
    <submittedName>
        <fullName evidence="6">Putative rhizopine-binding protein</fullName>
    </submittedName>
</protein>
<comment type="similarity">
    <text evidence="2">Belongs to the bacterial solute-binding protein 2 family.</text>
</comment>
<keyword evidence="7" id="KW-1185">Reference proteome</keyword>
<dbReference type="RefSeq" id="WP_006272374.1">
    <property type="nucleotide sequence ID" value="NZ_GL883077.1"/>
</dbReference>
<evidence type="ECO:0000256" key="3">
    <source>
        <dbReference type="ARBA" id="ARBA00022729"/>
    </source>
</evidence>
<dbReference type="Pfam" id="PF13407">
    <property type="entry name" value="Peripla_BP_4"/>
    <property type="match status" value="1"/>
</dbReference>
<dbReference type="OrthoDB" id="250606at2"/>
<evidence type="ECO:0000313" key="6">
    <source>
        <dbReference type="EMBL" id="EGF93182.1"/>
    </source>
</evidence>
<evidence type="ECO:0000313" key="7">
    <source>
        <dbReference type="Proteomes" id="UP000006512"/>
    </source>
</evidence>